<dbReference type="InterPro" id="IPR036322">
    <property type="entry name" value="WD40_repeat_dom_sf"/>
</dbReference>
<dbReference type="InterPro" id="IPR007287">
    <property type="entry name" value="Sof1"/>
</dbReference>
<protein>
    <recommendedName>
        <fullName evidence="3">DDB1- and CUL4-associated factor 13</fullName>
    </recommendedName>
    <alternativeName>
        <fullName evidence="12">WD repeat and SOF domain-containing protein 1</fullName>
    </alternativeName>
</protein>
<dbReference type="Pfam" id="PF00400">
    <property type="entry name" value="WD40"/>
    <property type="match status" value="3"/>
</dbReference>
<evidence type="ECO:0000256" key="4">
    <source>
        <dbReference type="ARBA" id="ARBA00022552"/>
    </source>
</evidence>
<dbReference type="GO" id="GO:0016567">
    <property type="term" value="P:protein ubiquitination"/>
    <property type="evidence" value="ECO:0007669"/>
    <property type="project" value="UniProtKB-UniPathway"/>
</dbReference>
<dbReference type="InterPro" id="IPR017455">
    <property type="entry name" value="Znf_FYVE-rel"/>
</dbReference>
<evidence type="ECO:0000256" key="8">
    <source>
        <dbReference type="ARBA" id="ARBA00022771"/>
    </source>
</evidence>
<dbReference type="PROSITE" id="PS00678">
    <property type="entry name" value="WD_REPEATS_1"/>
    <property type="match status" value="1"/>
</dbReference>
<evidence type="ECO:0000256" key="14">
    <source>
        <dbReference type="PROSITE-ProRule" id="PRU00221"/>
    </source>
</evidence>
<name>A0A556TM14_BAGYA</name>
<evidence type="ECO:0000256" key="12">
    <source>
        <dbReference type="ARBA" id="ARBA00032239"/>
    </source>
</evidence>
<evidence type="ECO:0000259" key="15">
    <source>
        <dbReference type="PROSITE" id="PS50178"/>
    </source>
</evidence>
<keyword evidence="11" id="KW-0687">Ribonucleoprotein</keyword>
<evidence type="ECO:0000256" key="9">
    <source>
        <dbReference type="ARBA" id="ARBA00022833"/>
    </source>
</evidence>
<dbReference type="PROSITE" id="PS50178">
    <property type="entry name" value="ZF_FYVE"/>
    <property type="match status" value="1"/>
</dbReference>
<dbReference type="InterPro" id="IPR051733">
    <property type="entry name" value="WD_repeat_DCAF13/WDSOF1"/>
</dbReference>
<feature type="domain" description="FYVE-type" evidence="15">
    <location>
        <begin position="339"/>
        <end position="395"/>
    </location>
</feature>
<dbReference type="UniPathway" id="UPA00143"/>
<keyword evidence="17" id="KW-1185">Reference proteome</keyword>
<keyword evidence="6" id="KW-0479">Metal-binding</keyword>
<sequence length="523" mass="59087">MIMFEKLPKTSSAVPREYTRALNATKLDRVFAKPFVASLDGHRDGINCIAKHSKSLATVLSGACDGQVKIWNLSKRECLRTIQAHEGFVRGMCSRFCGTSFFTVGDDKTIKQWNMEAPGYRQREEPLTTILGKVYKEVYHTKRMQHVICVRWSADNKYILSGSDEMNIRIWKANASEKLGVLSSREKAAIHYNQKLKEKFQHHPQMSAFSLKELLNLIFFLSVACDCTITGYLTQPQIHWLYRYLLLPPSHFLPVCPALSLFSLLLHTRSLDGVWFKSPFSGITDLVNNVLQPQTKSQNEPQKQAATEEPETKLHQQFESYKDQVKKMADEAQSAPENKAEAPICGICHKTKFADGCGHVCSYCQTKFCARCGGRVSLRSNKVMWVCNLCRKQQEILTKSGAWFYSGPGSALPPGVTGVMRRRHEEAPQEKKAKLLEAPLLYQSSTVERSRAPGLLRQHSLDPERMVGNKGVKRHMNGQVISPGLGVSLSCVSERVGVRSFQVNHAFAKTEDRRMFSIFSFDE</sequence>
<evidence type="ECO:0000256" key="1">
    <source>
        <dbReference type="ARBA" id="ARBA00004604"/>
    </source>
</evidence>
<evidence type="ECO:0000256" key="3">
    <source>
        <dbReference type="ARBA" id="ARBA00021762"/>
    </source>
</evidence>
<dbReference type="InterPro" id="IPR013083">
    <property type="entry name" value="Znf_RING/FYVE/PHD"/>
</dbReference>
<dbReference type="Pfam" id="PF22601">
    <property type="entry name" value="RIM2a_ZnF"/>
    <property type="match status" value="1"/>
</dbReference>
<comment type="caution">
    <text evidence="16">The sequence shown here is derived from an EMBL/GenBank/DDBJ whole genome shotgun (WGS) entry which is preliminary data.</text>
</comment>
<dbReference type="Gene3D" id="2.130.10.10">
    <property type="entry name" value="YVTN repeat-like/Quinoprotein amine dehydrogenase"/>
    <property type="match status" value="1"/>
</dbReference>
<dbReference type="FunFam" id="2.130.10.10:FF:000269">
    <property type="entry name" value="DDB1- and CUL4-associated factor 13"/>
    <property type="match status" value="1"/>
</dbReference>
<keyword evidence="9" id="KW-0862">Zinc</keyword>
<evidence type="ECO:0000256" key="7">
    <source>
        <dbReference type="ARBA" id="ARBA00022737"/>
    </source>
</evidence>
<dbReference type="SUPFAM" id="SSF50978">
    <property type="entry name" value="WD40 repeat-like"/>
    <property type="match status" value="1"/>
</dbReference>
<dbReference type="OrthoDB" id="10249065at2759"/>
<comment type="subcellular location">
    <subcellularLocation>
        <location evidence="1">Nucleus</location>
        <location evidence="1">Nucleolus</location>
    </subcellularLocation>
</comment>
<dbReference type="FunFam" id="3.30.40.10:FF:000567">
    <property type="entry name" value="Regulating synaptic membrane exocytosis 1"/>
    <property type="match status" value="1"/>
</dbReference>
<keyword evidence="7" id="KW-0677">Repeat</keyword>
<dbReference type="Gene3D" id="3.30.40.10">
    <property type="entry name" value="Zinc/RING finger domain, C3HC4 (zinc finger)"/>
    <property type="match status" value="1"/>
</dbReference>
<accession>A0A556TM14</accession>
<dbReference type="PANTHER" id="PTHR22851">
    <property type="entry name" value="U3 SMALL NUCLEOLAR RNA U3 SNORNA ASSOCIATED PROTEIN"/>
    <property type="match status" value="1"/>
</dbReference>
<evidence type="ECO:0000313" key="16">
    <source>
        <dbReference type="EMBL" id="TSK20212.1"/>
    </source>
</evidence>
<gene>
    <name evidence="16" type="ORF">Baya_1760</name>
</gene>
<comment type="similarity">
    <text evidence="2">Belongs to the WD repeat DCAF13/WDSOF1 family.</text>
</comment>
<feature type="repeat" description="WD" evidence="14">
    <location>
        <begin position="140"/>
        <end position="181"/>
    </location>
</feature>
<evidence type="ECO:0000256" key="13">
    <source>
        <dbReference type="PROSITE-ProRule" id="PRU00091"/>
    </source>
</evidence>
<feature type="repeat" description="WD" evidence="14">
    <location>
        <begin position="39"/>
        <end position="81"/>
    </location>
</feature>
<reference evidence="16 17" key="1">
    <citation type="journal article" date="2019" name="Genome Biol. Evol.">
        <title>Whole-Genome Sequencing of the Giant Devil Catfish, Bagarius yarrelli.</title>
        <authorList>
            <person name="Jiang W."/>
            <person name="Lv Y."/>
            <person name="Cheng L."/>
            <person name="Yang K."/>
            <person name="Chao B."/>
            <person name="Wang X."/>
            <person name="Li Y."/>
            <person name="Pan X."/>
            <person name="You X."/>
            <person name="Zhang Y."/>
            <person name="Yang J."/>
            <person name="Li J."/>
            <person name="Zhang X."/>
            <person name="Liu S."/>
            <person name="Sun C."/>
            <person name="Yang J."/>
            <person name="Shi Q."/>
        </authorList>
    </citation>
    <scope>NUCLEOTIDE SEQUENCE [LARGE SCALE GENOMIC DNA]</scope>
    <source>
        <strain evidence="16">JWS20170419001</strain>
        <tissue evidence="16">Muscle</tissue>
    </source>
</reference>
<keyword evidence="5 14" id="KW-0853">WD repeat</keyword>
<dbReference type="EMBL" id="VCAZ01000005">
    <property type="protein sequence ID" value="TSK20212.1"/>
    <property type="molecule type" value="Genomic_DNA"/>
</dbReference>
<dbReference type="PANTHER" id="PTHR22851:SF0">
    <property type="entry name" value="DDB1- AND CUL4-ASSOCIATED FACTOR 13"/>
    <property type="match status" value="1"/>
</dbReference>
<dbReference type="PROSITE" id="PS50294">
    <property type="entry name" value="WD_REPEATS_REGION"/>
    <property type="match status" value="1"/>
</dbReference>
<evidence type="ECO:0000256" key="2">
    <source>
        <dbReference type="ARBA" id="ARBA00005649"/>
    </source>
</evidence>
<dbReference type="GO" id="GO:0000462">
    <property type="term" value="P:maturation of SSU-rRNA from tricistronic rRNA transcript (SSU-rRNA, 5.8S rRNA, LSU-rRNA)"/>
    <property type="evidence" value="ECO:0007669"/>
    <property type="project" value="TreeGrafter"/>
</dbReference>
<keyword evidence="4" id="KW-0698">rRNA processing</keyword>
<dbReference type="AlphaFoldDB" id="A0A556TM14"/>
<keyword evidence="8 13" id="KW-0863">Zinc-finger</keyword>
<evidence type="ECO:0000313" key="17">
    <source>
        <dbReference type="Proteomes" id="UP000319801"/>
    </source>
</evidence>
<dbReference type="GO" id="GO:0032040">
    <property type="term" value="C:small-subunit processome"/>
    <property type="evidence" value="ECO:0007669"/>
    <property type="project" value="TreeGrafter"/>
</dbReference>
<proteinExistence type="inferred from homology"/>
<dbReference type="InterPro" id="IPR019775">
    <property type="entry name" value="WD40_repeat_CS"/>
</dbReference>
<evidence type="ECO:0000256" key="6">
    <source>
        <dbReference type="ARBA" id="ARBA00022723"/>
    </source>
</evidence>
<evidence type="ECO:0000256" key="10">
    <source>
        <dbReference type="ARBA" id="ARBA00023242"/>
    </source>
</evidence>
<dbReference type="InterPro" id="IPR011011">
    <property type="entry name" value="Znf_FYVE_PHD"/>
</dbReference>
<dbReference type="GO" id="GO:0008270">
    <property type="term" value="F:zinc ion binding"/>
    <property type="evidence" value="ECO:0007669"/>
    <property type="project" value="UniProtKB-KW"/>
</dbReference>
<dbReference type="InterPro" id="IPR054386">
    <property type="entry name" value="RIM_Znf"/>
</dbReference>
<dbReference type="Proteomes" id="UP000319801">
    <property type="component" value="Unassembled WGS sequence"/>
</dbReference>
<dbReference type="SUPFAM" id="SSF57903">
    <property type="entry name" value="FYVE/PHD zinc finger"/>
    <property type="match status" value="1"/>
</dbReference>
<dbReference type="InterPro" id="IPR001680">
    <property type="entry name" value="WD40_rpt"/>
</dbReference>
<organism evidence="16 17">
    <name type="scientific">Bagarius yarrelli</name>
    <name type="common">Goonch</name>
    <name type="synonym">Bagrus yarrelli</name>
    <dbReference type="NCBI Taxonomy" id="175774"/>
    <lineage>
        <taxon>Eukaryota</taxon>
        <taxon>Metazoa</taxon>
        <taxon>Chordata</taxon>
        <taxon>Craniata</taxon>
        <taxon>Vertebrata</taxon>
        <taxon>Euteleostomi</taxon>
        <taxon>Actinopterygii</taxon>
        <taxon>Neopterygii</taxon>
        <taxon>Teleostei</taxon>
        <taxon>Ostariophysi</taxon>
        <taxon>Siluriformes</taxon>
        <taxon>Sisoridae</taxon>
        <taxon>Sisorinae</taxon>
        <taxon>Bagarius</taxon>
    </lineage>
</organism>
<dbReference type="InterPro" id="IPR015943">
    <property type="entry name" value="WD40/YVTN_repeat-like_dom_sf"/>
</dbReference>
<dbReference type="PROSITE" id="PS50082">
    <property type="entry name" value="WD_REPEATS_2"/>
    <property type="match status" value="2"/>
</dbReference>
<evidence type="ECO:0000256" key="11">
    <source>
        <dbReference type="ARBA" id="ARBA00023274"/>
    </source>
</evidence>
<dbReference type="Pfam" id="PF04158">
    <property type="entry name" value="Sof1"/>
    <property type="match status" value="1"/>
</dbReference>
<keyword evidence="10" id="KW-0539">Nucleus</keyword>
<dbReference type="SMART" id="SM00320">
    <property type="entry name" value="WD40"/>
    <property type="match status" value="3"/>
</dbReference>
<evidence type="ECO:0000256" key="5">
    <source>
        <dbReference type="ARBA" id="ARBA00022574"/>
    </source>
</evidence>